<evidence type="ECO:0000313" key="4">
    <source>
        <dbReference type="EMBL" id="MFC7234500.1"/>
    </source>
</evidence>
<feature type="repeat" description="TPR" evidence="1">
    <location>
        <begin position="887"/>
        <end position="920"/>
    </location>
</feature>
<keyword evidence="5" id="KW-1185">Reference proteome</keyword>
<dbReference type="CDD" id="cd00090">
    <property type="entry name" value="HTH_ARSR"/>
    <property type="match status" value="1"/>
</dbReference>
<name>A0ABD5ZMF2_9EURY</name>
<proteinExistence type="predicted"/>
<evidence type="ECO:0000256" key="1">
    <source>
        <dbReference type="PROSITE-ProRule" id="PRU00339"/>
    </source>
</evidence>
<dbReference type="SUPFAM" id="SSF48452">
    <property type="entry name" value="TPR-like"/>
    <property type="match status" value="2"/>
</dbReference>
<dbReference type="Gene3D" id="1.10.10.10">
    <property type="entry name" value="Winged helix-like DNA-binding domain superfamily/Winged helix DNA-binding domain"/>
    <property type="match status" value="1"/>
</dbReference>
<comment type="caution">
    <text evidence="4">The sequence shown here is derived from an EMBL/GenBank/DDBJ whole genome shotgun (WGS) entry which is preliminary data.</text>
</comment>
<dbReference type="SMART" id="SM00028">
    <property type="entry name" value="TPR"/>
    <property type="match status" value="7"/>
</dbReference>
<dbReference type="RefSeq" id="WP_276235509.1">
    <property type="nucleotide sequence ID" value="NZ_CP119802.1"/>
</dbReference>
<dbReference type="InterPro" id="IPR011991">
    <property type="entry name" value="ArsR-like_HTH"/>
</dbReference>
<dbReference type="PANTHER" id="PTHR47691:SF3">
    <property type="entry name" value="HTH-TYPE TRANSCRIPTIONAL REGULATOR RV0890C-RELATED"/>
    <property type="match status" value="1"/>
</dbReference>
<dbReference type="InterPro" id="IPR036388">
    <property type="entry name" value="WH-like_DNA-bd_sf"/>
</dbReference>
<evidence type="ECO:0000259" key="2">
    <source>
        <dbReference type="Pfam" id="PF08350"/>
    </source>
</evidence>
<dbReference type="InterPro" id="IPR057527">
    <property type="entry name" value="HVO_A0261-like_N"/>
</dbReference>
<dbReference type="SUPFAM" id="SSF52540">
    <property type="entry name" value="P-loop containing nucleoside triphosphate hydrolases"/>
    <property type="match status" value="1"/>
</dbReference>
<dbReference type="InterPro" id="IPR013561">
    <property type="entry name" value="FilR1_middle_dom"/>
</dbReference>
<feature type="domain" description="Methanogenesis regulatory protein FilR1 middle" evidence="2">
    <location>
        <begin position="120"/>
        <end position="245"/>
    </location>
</feature>
<protein>
    <submittedName>
        <fullName evidence="4">Tetratricopeptide repeat protein</fullName>
    </submittedName>
</protein>
<dbReference type="PANTHER" id="PTHR47691">
    <property type="entry name" value="REGULATOR-RELATED"/>
    <property type="match status" value="1"/>
</dbReference>
<keyword evidence="1" id="KW-0802">TPR repeat</keyword>
<dbReference type="InterPro" id="IPR036390">
    <property type="entry name" value="WH_DNA-bd_sf"/>
</dbReference>
<dbReference type="InterPro" id="IPR011990">
    <property type="entry name" value="TPR-like_helical_dom_sf"/>
</dbReference>
<dbReference type="Gene3D" id="1.25.40.10">
    <property type="entry name" value="Tetratricopeptide repeat domain"/>
    <property type="match status" value="2"/>
</dbReference>
<gene>
    <name evidence="4" type="ORF">ACFQJ4_04125</name>
</gene>
<feature type="repeat" description="TPR" evidence="1">
    <location>
        <begin position="845"/>
        <end position="878"/>
    </location>
</feature>
<feature type="domain" description="HVO-A0261-like N-terminal" evidence="3">
    <location>
        <begin position="8"/>
        <end position="81"/>
    </location>
</feature>
<dbReference type="Proteomes" id="UP001596398">
    <property type="component" value="Unassembled WGS sequence"/>
</dbReference>
<sequence>MSDATDDRLALVAKRVAYLDALADGPRHKPAVVEAVGDSRSTVDRAMRRLMDAGLVERTDEGFRTTLAGLLAAERYREYVADGTAVLDAAGFLAALPRDCDLPAGALREGEVREFDAPADAVGDLLAPLRGADRYVAYLPALDDSRHLRLVHARVREAGTAVDLLCTDAVLARLRTEFPRLAADLAAAEGTTIGRVADDRGYTLALAEGAETRVTLRPAGTAALLAAEGGSVVAWARETLDAAREDATDVTAELAALSDGLDATPLGRRERRGDASPADLGFDRLDSATLADRAPTDPATAWRVGFTVADAARGYPFARRARAPDVPLDATDGGDLLPETIHDALASGANRVLLGAPGTGKRTLCRQVAARWAREEGPVFHRATPADASFDRVEPLVRALAGADGHALVVVEDAGDEGTAGRLADLLARVRDDPTTSVLAAAPADGWPPATADAAAADRLRGPDAVELGPLSLAECRDAVAAFEAATGRTVPVTGDDLFEHLREGDGPGDCHLLGHLLAAYTAPEPWADAGEPTGLDADARAALDRVAPDGPDDDTLPLAVGLLAATLAAADLPVTPDALHAVAAGEGDGTHRRVAAAVESLSGVLLFPGEGDAFRTPHPLWAVRFLDAALDRDERTAVAAFERALSALFAAADDGGRRERVASWLGRDADGLDRLARDPDAVVEAVFDLLTRHASVAPLFGTTARSGVVLPDAASDTARLEVRGDRLQGWYAAGDHDRVTAEAEGLLDVVASADVSAATAARAVVRARRRLADVADDRGDQDAAREHLRAALDAARDGDRRTEVTVLNTLGMVELHADDYDAAERHLRAAAERGAELGPTPERSATLYYLGRLRRKRGEYAAAEELLRESLAVDRQQRPRNRAEEAATLNGLGTVATDRGDHEGAESYYRRALELHRQANNRRGVAVALVNLGDLAVERGDHDTAEARFRESLDAAEPADAAVVRGAALGGLGRVALARGEYAAAERHHRERLAHNDTERARAVVALRLGDVAAARGDESAARERYAEAFERYEALGAVDRAIDAALALAEACADPATAREWSDRAATLAADAGLDDRAATAAALAERLADG</sequence>
<dbReference type="EMBL" id="JBHTAP010000001">
    <property type="protein sequence ID" value="MFC7234500.1"/>
    <property type="molecule type" value="Genomic_DNA"/>
</dbReference>
<organism evidence="4 5">
    <name type="scientific">Halosegnis marinus</name>
    <dbReference type="NCBI Taxonomy" id="3034023"/>
    <lineage>
        <taxon>Archaea</taxon>
        <taxon>Methanobacteriati</taxon>
        <taxon>Methanobacteriota</taxon>
        <taxon>Stenosarchaea group</taxon>
        <taxon>Halobacteria</taxon>
        <taxon>Halobacteriales</taxon>
        <taxon>Natronomonadaceae</taxon>
        <taxon>Halosegnis</taxon>
    </lineage>
</organism>
<dbReference type="Pfam" id="PF13424">
    <property type="entry name" value="TPR_12"/>
    <property type="match status" value="2"/>
</dbReference>
<dbReference type="InterPro" id="IPR027417">
    <property type="entry name" value="P-loop_NTPase"/>
</dbReference>
<evidence type="ECO:0000313" key="5">
    <source>
        <dbReference type="Proteomes" id="UP001596398"/>
    </source>
</evidence>
<dbReference type="Pfam" id="PF25213">
    <property type="entry name" value="HVO_A0261_N"/>
    <property type="match status" value="1"/>
</dbReference>
<dbReference type="PROSITE" id="PS50005">
    <property type="entry name" value="TPR"/>
    <property type="match status" value="2"/>
</dbReference>
<dbReference type="SUPFAM" id="SSF46785">
    <property type="entry name" value="Winged helix' DNA-binding domain"/>
    <property type="match status" value="1"/>
</dbReference>
<dbReference type="InterPro" id="IPR019734">
    <property type="entry name" value="TPR_rpt"/>
</dbReference>
<dbReference type="AlphaFoldDB" id="A0ABD5ZMF2"/>
<dbReference type="GeneID" id="79266168"/>
<reference evidence="4 5" key="1">
    <citation type="journal article" date="2019" name="Int. J. Syst. Evol. Microbiol.">
        <title>The Global Catalogue of Microorganisms (GCM) 10K type strain sequencing project: providing services to taxonomists for standard genome sequencing and annotation.</title>
        <authorList>
            <consortium name="The Broad Institute Genomics Platform"/>
            <consortium name="The Broad Institute Genome Sequencing Center for Infectious Disease"/>
            <person name="Wu L."/>
            <person name="Ma J."/>
        </authorList>
    </citation>
    <scope>NUCLEOTIDE SEQUENCE [LARGE SCALE GENOMIC DNA]</scope>
    <source>
        <strain evidence="4 5">DT85</strain>
    </source>
</reference>
<accession>A0ABD5ZMF2</accession>
<dbReference type="Pfam" id="PF08350">
    <property type="entry name" value="FilR1_middle"/>
    <property type="match status" value="1"/>
</dbReference>
<evidence type="ECO:0000259" key="3">
    <source>
        <dbReference type="Pfam" id="PF25213"/>
    </source>
</evidence>